<dbReference type="InterPro" id="IPR027417">
    <property type="entry name" value="P-loop_NTPase"/>
</dbReference>
<dbReference type="Gene3D" id="3.40.50.300">
    <property type="entry name" value="P-loop containing nucleotide triphosphate hydrolases"/>
    <property type="match status" value="1"/>
</dbReference>
<feature type="region of interest" description="Disordered" evidence="1">
    <location>
        <begin position="645"/>
        <end position="677"/>
    </location>
</feature>
<comment type="caution">
    <text evidence="3">The sequence shown here is derived from an EMBL/GenBank/DDBJ whole genome shotgun (WGS) entry which is preliminary data.</text>
</comment>
<sequence length="677" mass="73119">MSNPNCTPILTPDDCDPLHTATPAVPSISQGPPPTVVQDPPPSIEIHPEKPPIRQLDGIDLPDFSAVGDFAATATVCGLVIVAMLVMIVAVAARWPLAPHRLRNFAIASLLLPATSALAGGSWTTPASLLWSGASQLADGDWSGLRMMLALGVAFAALTATYVWAKFVHKTHTVGLKSLGRTERVKDAMLARQFARAARAARLGAPYTTADGIVLGPLANRATAKTPGLWQELTARHQQWMVIPHKQARRHLAAVATTGGGKTELIKRYFAGMLEYEWTRWQQWKDVPGMRAKHPRPLQVLISCKGGLDDEELGREIRDIAQRRGIDPARIAIVRPGGDRLELWKPLSARDMWGVVGDLLNAGQATTSEGQHFDEMRRRIVSLVVNAPVGPPRSSAEFLERLNADVLLDLWGGAPDVKRMIAALQAEKVPQLDDALIKASNLFDLLQDQHGRMVFDGGKDLDDLDVLYVTVPGLDKDAARAQVAAILRMVMLRAGRTAKDQRRSVTVIIDEVSATTTEQGSIGLVDVCERGRSQGVALLFAAQSQEGLARDEWSLKRLLKACAGGLILGYNENAGDLCEHLGSVHGMLPSRHLIKGQRTGDEGQVSIGEKWLISPDVLRQLDTGEFVYGRGRRAQWGHVVQVKPTELTPLPGTPAAEAAAKAKTSGKPQTTGDTAVA</sequence>
<proteinExistence type="predicted"/>
<dbReference type="EMBL" id="JADLQX010000002">
    <property type="protein sequence ID" value="MBF6296815.1"/>
    <property type="molecule type" value="Genomic_DNA"/>
</dbReference>
<accession>A0ABS0CJN6</accession>
<dbReference type="Proteomes" id="UP000702209">
    <property type="component" value="Unassembled WGS sequence"/>
</dbReference>
<gene>
    <name evidence="3" type="ORF">IU459_04555</name>
</gene>
<keyword evidence="4" id="KW-1185">Reference proteome</keyword>
<feature type="transmembrane region" description="Helical" evidence="2">
    <location>
        <begin position="105"/>
        <end position="124"/>
    </location>
</feature>
<organism evidence="3 4">
    <name type="scientific">Nocardia amamiensis</name>
    <dbReference type="NCBI Taxonomy" id="404578"/>
    <lineage>
        <taxon>Bacteria</taxon>
        <taxon>Bacillati</taxon>
        <taxon>Actinomycetota</taxon>
        <taxon>Actinomycetes</taxon>
        <taxon>Mycobacteriales</taxon>
        <taxon>Nocardiaceae</taxon>
        <taxon>Nocardia</taxon>
    </lineage>
</organism>
<dbReference type="SUPFAM" id="SSF52540">
    <property type="entry name" value="P-loop containing nucleoside triphosphate hydrolases"/>
    <property type="match status" value="1"/>
</dbReference>
<keyword evidence="2" id="KW-0812">Transmembrane</keyword>
<protein>
    <recommendedName>
        <fullName evidence="5">TraD/TraG TraM recognition site domain-containing protein</fullName>
    </recommendedName>
</protein>
<evidence type="ECO:0000256" key="2">
    <source>
        <dbReference type="SAM" id="Phobius"/>
    </source>
</evidence>
<feature type="compositionally biased region" description="Polar residues" evidence="1">
    <location>
        <begin position="666"/>
        <end position="677"/>
    </location>
</feature>
<name>A0ABS0CJN6_9NOCA</name>
<keyword evidence="2" id="KW-0472">Membrane</keyword>
<feature type="compositionally biased region" description="Pro residues" evidence="1">
    <location>
        <begin position="31"/>
        <end position="43"/>
    </location>
</feature>
<feature type="transmembrane region" description="Helical" evidence="2">
    <location>
        <begin position="144"/>
        <end position="165"/>
    </location>
</feature>
<feature type="region of interest" description="Disordered" evidence="1">
    <location>
        <begin position="1"/>
        <end position="51"/>
    </location>
</feature>
<keyword evidence="2" id="KW-1133">Transmembrane helix</keyword>
<feature type="transmembrane region" description="Helical" evidence="2">
    <location>
        <begin position="70"/>
        <end position="93"/>
    </location>
</feature>
<evidence type="ECO:0000313" key="4">
    <source>
        <dbReference type="Proteomes" id="UP000702209"/>
    </source>
</evidence>
<evidence type="ECO:0000256" key="1">
    <source>
        <dbReference type="SAM" id="MobiDB-lite"/>
    </source>
</evidence>
<evidence type="ECO:0000313" key="3">
    <source>
        <dbReference type="EMBL" id="MBF6296815.1"/>
    </source>
</evidence>
<dbReference type="RefSeq" id="WP_195128138.1">
    <property type="nucleotide sequence ID" value="NZ_JADLQX010000002.1"/>
</dbReference>
<reference evidence="3 4" key="1">
    <citation type="submission" date="2020-10" db="EMBL/GenBank/DDBJ databases">
        <title>Identification of Nocardia species via Next-generation sequencing and recognition of intraspecies genetic diversity.</title>
        <authorList>
            <person name="Li P."/>
            <person name="Li P."/>
            <person name="Lu B."/>
        </authorList>
    </citation>
    <scope>NUCLEOTIDE SEQUENCE [LARGE SCALE GENOMIC DNA]</scope>
    <source>
        <strain evidence="3 4">BJ06-0157</strain>
    </source>
</reference>
<evidence type="ECO:0008006" key="5">
    <source>
        <dbReference type="Google" id="ProtNLM"/>
    </source>
</evidence>